<proteinExistence type="predicted"/>
<evidence type="ECO:0000256" key="2">
    <source>
        <dbReference type="SAM" id="Phobius"/>
    </source>
</evidence>
<dbReference type="AlphaFoldDB" id="A0A3L6FDV2"/>
<feature type="region of interest" description="Disordered" evidence="1">
    <location>
        <begin position="1"/>
        <end position="38"/>
    </location>
</feature>
<dbReference type="GO" id="GO:0005840">
    <property type="term" value="C:ribosome"/>
    <property type="evidence" value="ECO:0007669"/>
    <property type="project" value="UniProtKB-KW"/>
</dbReference>
<organism evidence="3 4">
    <name type="scientific">Zea mays</name>
    <name type="common">Maize</name>
    <dbReference type="NCBI Taxonomy" id="4577"/>
    <lineage>
        <taxon>Eukaryota</taxon>
        <taxon>Viridiplantae</taxon>
        <taxon>Streptophyta</taxon>
        <taxon>Embryophyta</taxon>
        <taxon>Tracheophyta</taxon>
        <taxon>Spermatophyta</taxon>
        <taxon>Magnoliopsida</taxon>
        <taxon>Liliopsida</taxon>
        <taxon>Poales</taxon>
        <taxon>Poaceae</taxon>
        <taxon>PACMAD clade</taxon>
        <taxon>Panicoideae</taxon>
        <taxon>Andropogonodae</taxon>
        <taxon>Andropogoneae</taxon>
        <taxon>Tripsacinae</taxon>
        <taxon>Zea</taxon>
    </lineage>
</organism>
<feature type="compositionally biased region" description="Pro residues" evidence="1">
    <location>
        <begin position="25"/>
        <end position="35"/>
    </location>
</feature>
<dbReference type="InterPro" id="IPR044804">
    <property type="entry name" value="Ribosomal_eL20z-like"/>
</dbReference>
<gene>
    <name evidence="3" type="primary">At1g29970_4</name>
    <name evidence="3" type="ORF">Zm00014a_005715</name>
</gene>
<keyword evidence="2" id="KW-1133">Transmembrane helix</keyword>
<dbReference type="ExpressionAtlas" id="A0A3L6FDV2">
    <property type="expression patterns" value="baseline and differential"/>
</dbReference>
<sequence length="172" mass="18899">MSGEEADGSKPQGGGVHYGTFQGPPSYPPPRPPPSLSAHHRGDYQAVPEYLLCFSMHSVFPCMLKFHVSVFLAPLSARDYEAGVRGRSHDRLPCCGIGFGWFLFIVGFFLGAIPWYVGAFLLCCSRVDYREKPGYVACVAAVSKQLVSTYQIALVDKTHFRSCSTSTFFICA</sequence>
<keyword evidence="2" id="KW-0472">Membrane</keyword>
<comment type="caution">
    <text evidence="3">The sequence shown here is derived from an EMBL/GenBank/DDBJ whole genome shotgun (WGS) entry which is preliminary data.</text>
</comment>
<dbReference type="EMBL" id="NCVQ01000004">
    <property type="protein sequence ID" value="PWZ31120.1"/>
    <property type="molecule type" value="Genomic_DNA"/>
</dbReference>
<protein>
    <submittedName>
        <fullName evidence="3">60S ribosomal protein L18a-like protein</fullName>
    </submittedName>
</protein>
<keyword evidence="3" id="KW-0689">Ribosomal protein</keyword>
<dbReference type="PANTHER" id="PTHR46631">
    <property type="entry name" value="60S RIBOSOMAL PROTEIN L18A-LIKE"/>
    <property type="match status" value="1"/>
</dbReference>
<dbReference type="Proteomes" id="UP000251960">
    <property type="component" value="Chromosome 3"/>
</dbReference>
<accession>A0A3L6FDV2</accession>
<name>A0A3L6FDV2_MAIZE</name>
<evidence type="ECO:0000313" key="3">
    <source>
        <dbReference type="EMBL" id="PWZ31120.1"/>
    </source>
</evidence>
<keyword evidence="2" id="KW-0812">Transmembrane</keyword>
<evidence type="ECO:0000256" key="1">
    <source>
        <dbReference type="SAM" id="MobiDB-lite"/>
    </source>
</evidence>
<dbReference type="PANTHER" id="PTHR46631:SF2">
    <property type="entry name" value="OS01G0242900 PROTEIN"/>
    <property type="match status" value="1"/>
</dbReference>
<reference evidence="3 4" key="1">
    <citation type="journal article" date="2018" name="Nat. Genet.">
        <title>Extensive intraspecific gene order and gene structural variations between Mo17 and other maize genomes.</title>
        <authorList>
            <person name="Sun S."/>
            <person name="Zhou Y."/>
            <person name="Chen J."/>
            <person name="Shi J."/>
            <person name="Zhao H."/>
            <person name="Zhao H."/>
            <person name="Song W."/>
            <person name="Zhang M."/>
            <person name="Cui Y."/>
            <person name="Dong X."/>
            <person name="Liu H."/>
            <person name="Ma X."/>
            <person name="Jiao Y."/>
            <person name="Wang B."/>
            <person name="Wei X."/>
            <person name="Stein J.C."/>
            <person name="Glaubitz J.C."/>
            <person name="Lu F."/>
            <person name="Yu G."/>
            <person name="Liang C."/>
            <person name="Fengler K."/>
            <person name="Li B."/>
            <person name="Rafalski A."/>
            <person name="Schnable P.S."/>
            <person name="Ware D.H."/>
            <person name="Buckler E.S."/>
            <person name="Lai J."/>
        </authorList>
    </citation>
    <scope>NUCLEOTIDE SEQUENCE [LARGE SCALE GENOMIC DNA]</scope>
    <source>
        <strain evidence="4">cv. Missouri 17</strain>
        <tissue evidence="3">Seedling</tissue>
    </source>
</reference>
<feature type="transmembrane region" description="Helical" evidence="2">
    <location>
        <begin position="99"/>
        <end position="123"/>
    </location>
</feature>
<keyword evidence="3" id="KW-0687">Ribonucleoprotein</keyword>
<evidence type="ECO:0000313" key="4">
    <source>
        <dbReference type="Proteomes" id="UP000251960"/>
    </source>
</evidence>